<dbReference type="InterPro" id="IPR050728">
    <property type="entry name" value="Zinc_Metalloprotease_M4"/>
</dbReference>
<evidence type="ECO:0000259" key="16">
    <source>
        <dbReference type="Pfam" id="PF07504"/>
    </source>
</evidence>
<keyword evidence="6" id="KW-0479">Metal-binding</keyword>
<dbReference type="PRINTS" id="PR00730">
    <property type="entry name" value="THERMOLYSIN"/>
</dbReference>
<dbReference type="Pfam" id="PF03413">
    <property type="entry name" value="PepSY"/>
    <property type="match status" value="1"/>
</dbReference>
<evidence type="ECO:0000256" key="1">
    <source>
        <dbReference type="ARBA" id="ARBA00001947"/>
    </source>
</evidence>
<dbReference type="InterPro" id="IPR023612">
    <property type="entry name" value="Peptidase_M4"/>
</dbReference>
<keyword evidence="10" id="KW-0106">Calcium</keyword>
<keyword evidence="7" id="KW-0732">Signal</keyword>
<protein>
    <recommendedName>
        <fullName evidence="12">Neutral metalloproteinase</fullName>
        <ecNumber evidence="12">3.4.24.-</ecNumber>
    </recommendedName>
</protein>
<reference evidence="17 18" key="1">
    <citation type="submission" date="2023-10" db="EMBL/GenBank/DDBJ databases">
        <title>Virgibacillus soli CC-YMP-6 genome.</title>
        <authorList>
            <person name="Miliotis G."/>
            <person name="Sengupta P."/>
            <person name="Hameed A."/>
            <person name="Chuvochina M."/>
            <person name="Mcdonagh F."/>
            <person name="Simpson A.C."/>
            <person name="Singh N.K."/>
            <person name="Rekha P.D."/>
            <person name="Raman K."/>
            <person name="Hugenholtz P."/>
            <person name="Venkateswaran K."/>
        </authorList>
    </citation>
    <scope>NUCLEOTIDE SEQUENCE [LARGE SCALE GENOMIC DNA]</scope>
    <source>
        <strain evidence="17 18">CC-YMP-6</strain>
    </source>
</reference>
<evidence type="ECO:0000256" key="11">
    <source>
        <dbReference type="ARBA" id="ARBA00023049"/>
    </source>
</evidence>
<dbReference type="CDD" id="cd09597">
    <property type="entry name" value="M4_TLP"/>
    <property type="match status" value="1"/>
</dbReference>
<accession>A0ABU5CTX1</accession>
<dbReference type="RefSeq" id="WP_320380622.1">
    <property type="nucleotide sequence ID" value="NZ_JAWDIQ010000002.1"/>
</dbReference>
<evidence type="ECO:0000256" key="7">
    <source>
        <dbReference type="ARBA" id="ARBA00022729"/>
    </source>
</evidence>
<evidence type="ECO:0000259" key="14">
    <source>
        <dbReference type="Pfam" id="PF02868"/>
    </source>
</evidence>
<dbReference type="EMBL" id="JAWDIQ010000002">
    <property type="protein sequence ID" value="MDY0409289.1"/>
    <property type="molecule type" value="Genomic_DNA"/>
</dbReference>
<comment type="function">
    <text evidence="12">Extracellular zinc metalloprotease.</text>
</comment>
<proteinExistence type="inferred from homology"/>
<evidence type="ECO:0000256" key="9">
    <source>
        <dbReference type="ARBA" id="ARBA00022833"/>
    </source>
</evidence>
<dbReference type="PANTHER" id="PTHR33794:SF3">
    <property type="entry name" value="NEUTRAL PROTEASE B"/>
    <property type="match status" value="1"/>
</dbReference>
<dbReference type="EC" id="3.4.24.-" evidence="12"/>
<keyword evidence="11 12" id="KW-0482">Metalloprotease</keyword>
<comment type="caution">
    <text evidence="17">The sequence shown here is derived from an EMBL/GenBank/DDBJ whole genome shotgun (WGS) entry which is preliminary data.</text>
</comment>
<evidence type="ECO:0000259" key="15">
    <source>
        <dbReference type="Pfam" id="PF03413"/>
    </source>
</evidence>
<evidence type="ECO:0000256" key="3">
    <source>
        <dbReference type="ARBA" id="ARBA00009388"/>
    </source>
</evidence>
<feature type="domain" description="Peptidase M4" evidence="13">
    <location>
        <begin position="226"/>
        <end position="363"/>
    </location>
</feature>
<evidence type="ECO:0000256" key="8">
    <source>
        <dbReference type="ARBA" id="ARBA00022801"/>
    </source>
</evidence>
<dbReference type="Pfam" id="PF07504">
    <property type="entry name" value="FTP"/>
    <property type="match status" value="1"/>
</dbReference>
<keyword evidence="5 12" id="KW-0645">Protease</keyword>
<comment type="cofactor">
    <cofactor evidence="1 12">
        <name>Zn(2+)</name>
        <dbReference type="ChEBI" id="CHEBI:29105"/>
    </cofactor>
</comment>
<organism evidence="17 18">
    <name type="scientific">Paracerasibacillus soli</name>
    <dbReference type="NCBI Taxonomy" id="480284"/>
    <lineage>
        <taxon>Bacteria</taxon>
        <taxon>Bacillati</taxon>
        <taxon>Bacillota</taxon>
        <taxon>Bacilli</taxon>
        <taxon>Bacillales</taxon>
        <taxon>Bacillaceae</taxon>
        <taxon>Paracerasibacillus</taxon>
    </lineage>
</organism>
<dbReference type="InterPro" id="IPR025711">
    <property type="entry name" value="PepSY"/>
</dbReference>
<comment type="subcellular location">
    <subcellularLocation>
        <location evidence="2 12">Secreted</location>
    </subcellularLocation>
</comment>
<evidence type="ECO:0000256" key="10">
    <source>
        <dbReference type="ARBA" id="ARBA00022837"/>
    </source>
</evidence>
<evidence type="ECO:0000313" key="17">
    <source>
        <dbReference type="EMBL" id="MDY0409289.1"/>
    </source>
</evidence>
<dbReference type="Gene3D" id="1.10.390.10">
    <property type="entry name" value="Neutral Protease Domain 2"/>
    <property type="match status" value="1"/>
</dbReference>
<sequence length="529" mass="58752">MNKKIISSTLALSLTLSGFLIGGKPVSAEEVRIAYHEAYQTPSYMIEQWEAPKGLSKVDIVLAYLDSKSKSFKLSNNTLTSFKVLEETTDKETDTSHFRVKQYFDGIPVFGADQTVALDHDNQVKAYFGQVIPNLDNKNLKTEAKVTKGQAVSIFKQALEKRIGEVGDYEGVEVKEYIYEYDDNFYYTYLVTASTVNPKVGYWHYFIDAVSGDVVDQFNAAHEVTAFGTGVFGEKRKFEAQAIDGLFRLYDETRGKGVVTYDQTTNTNVDVTSVNKMFKDGAAVDAHRNAQLTYDYYMDTFGRDSVDNNGQQLISAVHVGDNWNNASWNGRQMSYGDGDGIRFHPLSAGLDVAAHEMTHGVVQHTAGLIYRNESGALNESFADIFGAMVDRDNWLIGEAIMADGNHALRDMQDPTSLIESRTERSYPDHWDLRYEGNLDNGGVHINSSINNKAAYLIAEGGEHYGVTVNGVGREATEQIYYHALSYYLTANSSFSMMKQAAIQSATDLYGSNSAEVEAVKHAYNSVGVE</sequence>
<name>A0ABU5CTX1_9BACI</name>
<feature type="domain" description="FTP" evidence="16">
    <location>
        <begin position="81"/>
        <end position="131"/>
    </location>
</feature>
<dbReference type="Gene3D" id="3.10.170.10">
    <property type="match status" value="1"/>
</dbReference>
<dbReference type="Gene3D" id="3.10.450.40">
    <property type="match status" value="1"/>
</dbReference>
<dbReference type="Pfam" id="PF02868">
    <property type="entry name" value="Peptidase_M4_C"/>
    <property type="match status" value="1"/>
</dbReference>
<evidence type="ECO:0000313" key="18">
    <source>
        <dbReference type="Proteomes" id="UP001275315"/>
    </source>
</evidence>
<dbReference type="SUPFAM" id="SSF55486">
    <property type="entry name" value="Metalloproteases ('zincins'), catalytic domain"/>
    <property type="match status" value="1"/>
</dbReference>
<evidence type="ECO:0000256" key="12">
    <source>
        <dbReference type="RuleBase" id="RU366073"/>
    </source>
</evidence>
<gene>
    <name evidence="17" type="ORF">RWD45_12830</name>
</gene>
<dbReference type="InterPro" id="IPR027268">
    <property type="entry name" value="Peptidase_M4/M1_CTD_sf"/>
</dbReference>
<dbReference type="PANTHER" id="PTHR33794">
    <property type="entry name" value="BACILLOLYSIN"/>
    <property type="match status" value="1"/>
</dbReference>
<dbReference type="InterPro" id="IPR011096">
    <property type="entry name" value="FTP_domain"/>
</dbReference>
<keyword evidence="9 12" id="KW-0862">Zinc</keyword>
<keyword evidence="4 12" id="KW-0964">Secreted</keyword>
<feature type="domain" description="PepSY" evidence="15">
    <location>
        <begin position="145"/>
        <end position="217"/>
    </location>
</feature>
<evidence type="ECO:0000256" key="4">
    <source>
        <dbReference type="ARBA" id="ARBA00022525"/>
    </source>
</evidence>
<dbReference type="InterPro" id="IPR013856">
    <property type="entry name" value="Peptidase_M4_domain"/>
</dbReference>
<dbReference type="Pfam" id="PF01447">
    <property type="entry name" value="Peptidase_M4"/>
    <property type="match status" value="1"/>
</dbReference>
<comment type="similarity">
    <text evidence="3 12">Belongs to the peptidase M4 family.</text>
</comment>
<evidence type="ECO:0000256" key="5">
    <source>
        <dbReference type="ARBA" id="ARBA00022670"/>
    </source>
</evidence>
<evidence type="ECO:0000259" key="13">
    <source>
        <dbReference type="Pfam" id="PF01447"/>
    </source>
</evidence>
<evidence type="ECO:0000256" key="2">
    <source>
        <dbReference type="ARBA" id="ARBA00004613"/>
    </source>
</evidence>
<dbReference type="InterPro" id="IPR001570">
    <property type="entry name" value="Peptidase_M4_C_domain"/>
</dbReference>
<keyword evidence="8 12" id="KW-0378">Hydrolase</keyword>
<dbReference type="Gene3D" id="3.10.450.490">
    <property type="match status" value="1"/>
</dbReference>
<dbReference type="Proteomes" id="UP001275315">
    <property type="component" value="Unassembled WGS sequence"/>
</dbReference>
<evidence type="ECO:0000256" key="6">
    <source>
        <dbReference type="ARBA" id="ARBA00022723"/>
    </source>
</evidence>
<keyword evidence="18" id="KW-1185">Reference proteome</keyword>
<feature type="domain" description="Peptidase M4 C-terminal" evidence="14">
    <location>
        <begin position="366"/>
        <end position="528"/>
    </location>
</feature>